<organism evidence="1">
    <name type="scientific">Leviviridae sp</name>
    <dbReference type="NCBI Taxonomy" id="2027243"/>
    <lineage>
        <taxon>Viruses</taxon>
        <taxon>Riboviria</taxon>
        <taxon>Orthornavirae</taxon>
        <taxon>Lenarviricota</taxon>
        <taxon>Leviviricetes</taxon>
        <taxon>Norzivirales</taxon>
        <taxon>Fiersviridae</taxon>
    </lineage>
</organism>
<evidence type="ECO:0000313" key="1">
    <source>
        <dbReference type="EMBL" id="QDH86443.1"/>
    </source>
</evidence>
<proteinExistence type="predicted"/>
<name>A0A514CYK2_9VIRU</name>
<gene>
    <name evidence="1" type="ORF">H1Rhizo25979_000001</name>
</gene>
<reference evidence="1" key="1">
    <citation type="submission" date="2019-05" db="EMBL/GenBank/DDBJ databases">
        <title>Metatranscriptomic reconstruction reveals RNA viruses with the potential to shape carbon cycling in soil.</title>
        <authorList>
            <person name="Starr E.P."/>
            <person name="Nuccio E."/>
            <person name="Pett-Ridge J."/>
            <person name="Banfield J.F."/>
            <person name="Firestone M.K."/>
        </authorList>
    </citation>
    <scope>NUCLEOTIDE SEQUENCE</scope>
    <source>
        <strain evidence="1">H1_Rhizo_25_scaffold_979</strain>
    </source>
</reference>
<accession>A0A514CYK2</accession>
<sequence length="402" mass="45941">MTRIRTRIRRDAVFIGQYHDWITPGSPPTSPFVARLEDGVESVFDENHGAKWTQGGEMWLDRYLVTRTPSEEATIFRPNHSGPNDGIAYQGRLTARQPTYGDLPDGQTLAYDYGADLYNMAKPDRPIFRGLNAFYELKDIPGALKQRFQLLRASGWGNLYLAYQFGWAPLMQDVRDFVVSHFALKRALDQFIRDEGKAVRRQARLKTVSYGPSPSGYNQYAGFEQSFVTPIYRSVPFVLETHQSVYDVWFSGRFKYYLPPGPRDWLWDARMTARIFGFNPTPAAIYRMIPWTWLVDWFSNVGNVLENMDTTVVDRLANDYAYVMCHTQDVNKIDVVGRFLSSNNWDGPAPSLRASTSLVREQKRRFGCDPFSFRYQGESLSGEQAAILGALGLVKASRPHFG</sequence>
<protein>
    <submittedName>
        <fullName evidence="1">Uncharacterized protein</fullName>
    </submittedName>
</protein>
<dbReference type="EMBL" id="MN032679">
    <property type="protein sequence ID" value="QDH86443.1"/>
    <property type="molecule type" value="Genomic_RNA"/>
</dbReference>